<keyword evidence="7" id="KW-0406">Ion transport</keyword>
<evidence type="ECO:0000256" key="3">
    <source>
        <dbReference type="ARBA" id="ARBA00022452"/>
    </source>
</evidence>
<keyword evidence="16" id="KW-1185">Reference proteome</keyword>
<dbReference type="SUPFAM" id="SSF56935">
    <property type="entry name" value="Porins"/>
    <property type="match status" value="1"/>
</dbReference>
<evidence type="ECO:0000256" key="10">
    <source>
        <dbReference type="ARBA" id="ARBA00023237"/>
    </source>
</evidence>
<accession>A0A838L4H7</accession>
<dbReference type="Pfam" id="PF00593">
    <property type="entry name" value="TonB_dep_Rec_b-barrel"/>
    <property type="match status" value="1"/>
</dbReference>
<keyword evidence="10 11" id="KW-0998">Cell outer membrane</keyword>
<keyword evidence="15" id="KW-0675">Receptor</keyword>
<sequence length="714" mass="77246">MAATLAQAQAQNGAASDSAVADIVVTAQKRSERLQDVPIAVNVASTKQLENSGVKDLPQLQAIVPGLNVAAALGSFQPSIRGVTTASNVVENPVSLYIDGVYLPQQQEGLRDLGDAEQITTLKGPQGTLFGRNATAGVIQITTLGPDFDPHGQFNISYGSYQTVRANGFVTGGLTDNIAASFSAAYQTQNEGWGKSLTTGRDENQLYHSYSMRGKLLFKASDTTSILIEGDYLNRKDSGVVYQPYPGTKLAYQGFGPVDNRYDSYNGTGGYTYFKGGGVSATIKSDLGFAKLVSISAYRDSHFGFKFDLTNVAAPLLISTAGGRSRMYSQEVQLVSNSSGPFKWLTGVYYFNYRQGYDFFNRDFATGVSQSGAPYRFAPIDRSANSGFEKSESVAPFAQADLKVASGTTLTAGLRYTYEKRSMDDGITQVTNLAGVVLPAVHIPAESLTANKLTWRFAVEQKLARDVMIFASYNRGFKSGGFNIAAPASPAYRPEQLDDWEVGLKSQFWDRRITFNANGFYYKYRNIQVTQFTGNPPTQIVTNGAKAEIYGVDVDFSARLTRGLTLSGGVELLHPNFTQYPNAPLNLDLASGGVATSSFDADGQRLPFARKFVGTLAADYVTHAFGGNLAFNVTATRSGDYYFEPDNIVRQPAYTMLNAGVKLSDAQDRLSLRFGVTNGLNEAIIIRNATLAFGHLVSYGSPPREFTVTLGAKF</sequence>
<keyword evidence="3 11" id="KW-1134">Transmembrane beta strand</keyword>
<keyword evidence="6" id="KW-0408">Iron</keyword>
<dbReference type="GO" id="GO:0009279">
    <property type="term" value="C:cell outer membrane"/>
    <property type="evidence" value="ECO:0007669"/>
    <property type="project" value="UniProtKB-SubCell"/>
</dbReference>
<evidence type="ECO:0000256" key="1">
    <source>
        <dbReference type="ARBA" id="ARBA00004571"/>
    </source>
</evidence>
<gene>
    <name evidence="15" type="ORF">HZF05_05115</name>
</gene>
<comment type="similarity">
    <text evidence="11 12">Belongs to the TonB-dependent receptor family.</text>
</comment>
<evidence type="ECO:0000256" key="6">
    <source>
        <dbReference type="ARBA" id="ARBA00023004"/>
    </source>
</evidence>
<feature type="domain" description="TonB-dependent receptor plug" evidence="14">
    <location>
        <begin position="34"/>
        <end position="138"/>
    </location>
</feature>
<comment type="subcellular location">
    <subcellularLocation>
        <location evidence="1 11">Cell outer membrane</location>
        <topology evidence="1 11">Multi-pass membrane protein</topology>
    </subcellularLocation>
</comment>
<evidence type="ECO:0000259" key="13">
    <source>
        <dbReference type="Pfam" id="PF00593"/>
    </source>
</evidence>
<protein>
    <submittedName>
        <fullName evidence="15">TonB-dependent receptor</fullName>
    </submittedName>
</protein>
<evidence type="ECO:0000256" key="7">
    <source>
        <dbReference type="ARBA" id="ARBA00023065"/>
    </source>
</evidence>
<dbReference type="PANTHER" id="PTHR32552">
    <property type="entry name" value="FERRICHROME IRON RECEPTOR-RELATED"/>
    <property type="match status" value="1"/>
</dbReference>
<feature type="domain" description="TonB-dependent receptor-like beta-barrel" evidence="13">
    <location>
        <begin position="234"/>
        <end position="678"/>
    </location>
</feature>
<dbReference type="Proteomes" id="UP000570166">
    <property type="component" value="Unassembled WGS sequence"/>
</dbReference>
<keyword evidence="2 11" id="KW-0813">Transport</keyword>
<evidence type="ECO:0000256" key="9">
    <source>
        <dbReference type="ARBA" id="ARBA00023136"/>
    </source>
</evidence>
<evidence type="ECO:0000256" key="5">
    <source>
        <dbReference type="ARBA" id="ARBA00022692"/>
    </source>
</evidence>
<dbReference type="RefSeq" id="WP_160363301.1">
    <property type="nucleotide sequence ID" value="NZ_JACEIB010000003.1"/>
</dbReference>
<evidence type="ECO:0000256" key="11">
    <source>
        <dbReference type="PROSITE-ProRule" id="PRU01360"/>
    </source>
</evidence>
<evidence type="ECO:0000313" key="16">
    <source>
        <dbReference type="Proteomes" id="UP000570166"/>
    </source>
</evidence>
<evidence type="ECO:0000256" key="4">
    <source>
        <dbReference type="ARBA" id="ARBA00022496"/>
    </source>
</evidence>
<dbReference type="EMBL" id="JACEIB010000003">
    <property type="protein sequence ID" value="MBA2933472.1"/>
    <property type="molecule type" value="Genomic_DNA"/>
</dbReference>
<comment type="caution">
    <text evidence="15">The sequence shown here is derived from an EMBL/GenBank/DDBJ whole genome shotgun (WGS) entry which is preliminary data.</text>
</comment>
<name>A0A838L4H7_9SPHN</name>
<evidence type="ECO:0000259" key="14">
    <source>
        <dbReference type="Pfam" id="PF07715"/>
    </source>
</evidence>
<dbReference type="InterPro" id="IPR039426">
    <property type="entry name" value="TonB-dep_rcpt-like"/>
</dbReference>
<evidence type="ECO:0000313" key="15">
    <source>
        <dbReference type="EMBL" id="MBA2933472.1"/>
    </source>
</evidence>
<keyword evidence="5 11" id="KW-0812">Transmembrane</keyword>
<dbReference type="GO" id="GO:0006826">
    <property type="term" value="P:iron ion transport"/>
    <property type="evidence" value="ECO:0007669"/>
    <property type="project" value="UniProtKB-KW"/>
</dbReference>
<proteinExistence type="inferred from homology"/>
<reference evidence="15 16" key="1">
    <citation type="submission" date="2020-07" db="EMBL/GenBank/DDBJ databases">
        <authorList>
            <person name="Sun Q."/>
        </authorList>
    </citation>
    <scope>NUCLEOTIDE SEQUENCE [LARGE SCALE GENOMIC DNA]</scope>
    <source>
        <strain evidence="15 16">CGMCC 1.13654</strain>
    </source>
</reference>
<dbReference type="Gene3D" id="2.40.170.20">
    <property type="entry name" value="TonB-dependent receptor, beta-barrel domain"/>
    <property type="match status" value="1"/>
</dbReference>
<dbReference type="PANTHER" id="PTHR32552:SF81">
    <property type="entry name" value="TONB-DEPENDENT OUTER MEMBRANE RECEPTOR"/>
    <property type="match status" value="1"/>
</dbReference>
<dbReference type="AlphaFoldDB" id="A0A838L4H7"/>
<evidence type="ECO:0000256" key="2">
    <source>
        <dbReference type="ARBA" id="ARBA00022448"/>
    </source>
</evidence>
<evidence type="ECO:0000256" key="12">
    <source>
        <dbReference type="RuleBase" id="RU003357"/>
    </source>
</evidence>
<dbReference type="InterPro" id="IPR000531">
    <property type="entry name" value="Beta-barrel_TonB"/>
</dbReference>
<dbReference type="Pfam" id="PF07715">
    <property type="entry name" value="Plug"/>
    <property type="match status" value="1"/>
</dbReference>
<keyword evidence="8 12" id="KW-0798">TonB box</keyword>
<organism evidence="15 16">
    <name type="scientific">Sphingomonas chungangi</name>
    <dbReference type="NCBI Taxonomy" id="2683589"/>
    <lineage>
        <taxon>Bacteria</taxon>
        <taxon>Pseudomonadati</taxon>
        <taxon>Pseudomonadota</taxon>
        <taxon>Alphaproteobacteria</taxon>
        <taxon>Sphingomonadales</taxon>
        <taxon>Sphingomonadaceae</taxon>
        <taxon>Sphingomonas</taxon>
    </lineage>
</organism>
<keyword evidence="4" id="KW-0410">Iron transport</keyword>
<evidence type="ECO:0000256" key="8">
    <source>
        <dbReference type="ARBA" id="ARBA00023077"/>
    </source>
</evidence>
<dbReference type="InterPro" id="IPR036942">
    <property type="entry name" value="Beta-barrel_TonB_sf"/>
</dbReference>
<dbReference type="InterPro" id="IPR012910">
    <property type="entry name" value="Plug_dom"/>
</dbReference>
<dbReference type="PROSITE" id="PS52016">
    <property type="entry name" value="TONB_DEPENDENT_REC_3"/>
    <property type="match status" value="1"/>
</dbReference>
<keyword evidence="9 11" id="KW-0472">Membrane</keyword>